<reference evidence="3" key="1">
    <citation type="submission" date="2016-01" db="EMBL/GenBank/DDBJ databases">
        <title>Complete genome sequence of Microbulbifer sp. CCB-MM1, a halophile isolated from Matang Mangrove Forest, Perak.</title>
        <authorList>
            <person name="Moh T.H."/>
            <person name="Dinesh B."/>
            <person name="Lau N.-S."/>
            <person name="Go F."/>
            <person name="Alexander Chong S.-C."/>
        </authorList>
    </citation>
    <scope>NUCLEOTIDE SEQUENCE [LARGE SCALE GENOMIC DNA]</scope>
    <source>
        <strain evidence="3">CCB-MM1</strain>
    </source>
</reference>
<dbReference type="InterPro" id="IPR036291">
    <property type="entry name" value="NAD(P)-bd_dom_sf"/>
</dbReference>
<dbReference type="GO" id="GO:0005737">
    <property type="term" value="C:cytoplasm"/>
    <property type="evidence" value="ECO:0007669"/>
    <property type="project" value="TreeGrafter"/>
</dbReference>
<accession>A0A1C9WAZ4</accession>
<protein>
    <submittedName>
        <fullName evidence="2">2-dehydropantoate 2-reductase</fullName>
    </submittedName>
</protein>
<evidence type="ECO:0000313" key="3">
    <source>
        <dbReference type="Proteomes" id="UP000095672"/>
    </source>
</evidence>
<dbReference type="Proteomes" id="UP000095672">
    <property type="component" value="Chromosome"/>
</dbReference>
<dbReference type="EMBL" id="CP014143">
    <property type="protein sequence ID" value="AOS98324.1"/>
    <property type="molecule type" value="Genomic_DNA"/>
</dbReference>
<feature type="domain" description="NAD-dependent epimerase/dehydratase" evidence="1">
    <location>
        <begin position="3"/>
        <end position="222"/>
    </location>
</feature>
<dbReference type="GO" id="GO:0004029">
    <property type="term" value="F:aldehyde dehydrogenase (NAD+) activity"/>
    <property type="evidence" value="ECO:0007669"/>
    <property type="project" value="TreeGrafter"/>
</dbReference>
<dbReference type="SUPFAM" id="SSF51735">
    <property type="entry name" value="NAD(P)-binding Rossmann-fold domains"/>
    <property type="match status" value="1"/>
</dbReference>
<sequence>MKILILGMGHVGKALGSRLRSKGHQVVGSTTTPEKAQGLRAFADEVVVLKGHESEKVAAAASGVDLIIVTVAPNVKNTRTPEERHRHYRQTLVETCSSAAASCDRLIFLSSFSVYGDGGEGSSAITEETPTSNHEEPSSLYYQKAEQKILSQAGGCVLRFPDMYGAPGDMSFPERVKLAHSYFGGKALFGADALLYAIHFEDVVSAVVHAIDHKLQGIFNVCDNERIPATNARVFDAICDHEGLSRLEFLNQIKAPNRRISAAKIYQTGYRVAHGDPNASYLTEAETH</sequence>
<dbReference type="PANTHER" id="PTHR48079:SF6">
    <property type="entry name" value="NAD(P)-BINDING DOMAIN-CONTAINING PROTEIN-RELATED"/>
    <property type="match status" value="1"/>
</dbReference>
<dbReference type="InterPro" id="IPR051783">
    <property type="entry name" value="NAD(P)-dependent_oxidoreduct"/>
</dbReference>
<dbReference type="STRING" id="1769779.AUP74_02953"/>
<dbReference type="Pfam" id="PF01370">
    <property type="entry name" value="Epimerase"/>
    <property type="match status" value="1"/>
</dbReference>
<proteinExistence type="predicted"/>
<dbReference type="RefSeq" id="WP_069948200.1">
    <property type="nucleotide sequence ID" value="NZ_CP014143.1"/>
</dbReference>
<dbReference type="PANTHER" id="PTHR48079">
    <property type="entry name" value="PROTEIN YEEZ"/>
    <property type="match status" value="1"/>
</dbReference>
<organism evidence="2 3">
    <name type="scientific">Microbulbifer aggregans</name>
    <dbReference type="NCBI Taxonomy" id="1769779"/>
    <lineage>
        <taxon>Bacteria</taxon>
        <taxon>Pseudomonadati</taxon>
        <taxon>Pseudomonadota</taxon>
        <taxon>Gammaproteobacteria</taxon>
        <taxon>Cellvibrionales</taxon>
        <taxon>Microbulbiferaceae</taxon>
        <taxon>Microbulbifer</taxon>
    </lineage>
</organism>
<dbReference type="KEGG" id="micc:AUP74_02953"/>
<dbReference type="AlphaFoldDB" id="A0A1C9WAZ4"/>
<evidence type="ECO:0000259" key="1">
    <source>
        <dbReference type="Pfam" id="PF01370"/>
    </source>
</evidence>
<keyword evidence="3" id="KW-1185">Reference proteome</keyword>
<evidence type="ECO:0000313" key="2">
    <source>
        <dbReference type="EMBL" id="AOS98324.1"/>
    </source>
</evidence>
<gene>
    <name evidence="2" type="ORF">AUP74_02953</name>
</gene>
<name>A0A1C9WAZ4_9GAMM</name>
<dbReference type="InterPro" id="IPR001509">
    <property type="entry name" value="Epimerase_deHydtase"/>
</dbReference>
<dbReference type="Gene3D" id="3.40.50.720">
    <property type="entry name" value="NAD(P)-binding Rossmann-like Domain"/>
    <property type="match status" value="1"/>
</dbReference>
<dbReference type="OrthoDB" id="9801056at2"/>